<dbReference type="PANTHER" id="PTHR21110:SF0">
    <property type="entry name" value="PHOSPHOPENTOMUTASE"/>
    <property type="match status" value="1"/>
</dbReference>
<dbReference type="Gene3D" id="3.40.720.10">
    <property type="entry name" value="Alkaline Phosphatase, subunit A"/>
    <property type="match status" value="1"/>
</dbReference>
<evidence type="ECO:0000259" key="4">
    <source>
        <dbReference type="Pfam" id="PF01676"/>
    </source>
</evidence>
<dbReference type="InterPro" id="IPR010045">
    <property type="entry name" value="DeoB"/>
</dbReference>
<keyword evidence="2" id="KW-0479">Metal-binding</keyword>
<dbReference type="Pfam" id="PF01676">
    <property type="entry name" value="Metalloenzyme"/>
    <property type="match status" value="1"/>
</dbReference>
<dbReference type="PANTHER" id="PTHR21110">
    <property type="entry name" value="PHOSPHOPENTOMUTASE"/>
    <property type="match status" value="1"/>
</dbReference>
<dbReference type="GO" id="GO:0000287">
    <property type="term" value="F:magnesium ion binding"/>
    <property type="evidence" value="ECO:0007669"/>
    <property type="project" value="InterPro"/>
</dbReference>
<dbReference type="GO" id="GO:0043094">
    <property type="term" value="P:metabolic compound salvage"/>
    <property type="evidence" value="ECO:0007669"/>
    <property type="project" value="InterPro"/>
</dbReference>
<protein>
    <recommendedName>
        <fullName evidence="4">Metalloenzyme domain-containing protein</fullName>
    </recommendedName>
</protein>
<evidence type="ECO:0000313" key="5">
    <source>
        <dbReference type="EMBL" id="SVD38625.1"/>
    </source>
</evidence>
<name>A0A382UXZ7_9ZZZZ</name>
<keyword evidence="3" id="KW-0464">Manganese</keyword>
<organism evidence="5">
    <name type="scientific">marine metagenome</name>
    <dbReference type="NCBI Taxonomy" id="408172"/>
    <lineage>
        <taxon>unclassified sequences</taxon>
        <taxon>metagenomes</taxon>
        <taxon>ecological metagenomes</taxon>
    </lineage>
</organism>
<dbReference type="GO" id="GO:0008973">
    <property type="term" value="F:phosphopentomutase activity"/>
    <property type="evidence" value="ECO:0007669"/>
    <property type="project" value="InterPro"/>
</dbReference>
<accession>A0A382UXZ7</accession>
<reference evidence="5" key="1">
    <citation type="submission" date="2018-05" db="EMBL/GenBank/DDBJ databases">
        <authorList>
            <person name="Lanie J.A."/>
            <person name="Ng W.-L."/>
            <person name="Kazmierczak K.M."/>
            <person name="Andrzejewski T.M."/>
            <person name="Davidsen T.M."/>
            <person name="Wayne K.J."/>
            <person name="Tettelin H."/>
            <person name="Glass J.I."/>
            <person name="Rusch D."/>
            <person name="Podicherti R."/>
            <person name="Tsui H.-C.T."/>
            <person name="Winkler M.E."/>
        </authorList>
    </citation>
    <scope>NUCLEOTIDE SEQUENCE</scope>
</reference>
<dbReference type="GO" id="GO:0005829">
    <property type="term" value="C:cytosol"/>
    <property type="evidence" value="ECO:0007669"/>
    <property type="project" value="TreeGrafter"/>
</dbReference>
<feature type="non-terminal residue" evidence="5">
    <location>
        <position position="1"/>
    </location>
</feature>
<evidence type="ECO:0000256" key="1">
    <source>
        <dbReference type="ARBA" id="ARBA00010373"/>
    </source>
</evidence>
<comment type="similarity">
    <text evidence="1">Belongs to the phosphopentomutase family.</text>
</comment>
<dbReference type="GO" id="GO:0009117">
    <property type="term" value="P:nucleotide metabolic process"/>
    <property type="evidence" value="ECO:0007669"/>
    <property type="project" value="InterPro"/>
</dbReference>
<dbReference type="SUPFAM" id="SSF53649">
    <property type="entry name" value="Alkaline phosphatase-like"/>
    <property type="match status" value="1"/>
</dbReference>
<dbReference type="InterPro" id="IPR006124">
    <property type="entry name" value="Metalloenzyme"/>
</dbReference>
<evidence type="ECO:0000256" key="3">
    <source>
        <dbReference type="ARBA" id="ARBA00023211"/>
    </source>
</evidence>
<dbReference type="InterPro" id="IPR017850">
    <property type="entry name" value="Alkaline_phosphatase_core_sf"/>
</dbReference>
<feature type="domain" description="Metalloenzyme" evidence="4">
    <location>
        <begin position="1"/>
        <end position="51"/>
    </location>
</feature>
<evidence type="ECO:0000256" key="2">
    <source>
        <dbReference type="ARBA" id="ARBA00022723"/>
    </source>
</evidence>
<gene>
    <name evidence="5" type="ORF">METZ01_LOCUS391479</name>
</gene>
<sequence>HGCDPTWPGSDHTREHVPVVFYGNQVKNNNLGERSSFADMGQTIANHLEIDPLPYGKSCQLI</sequence>
<proteinExistence type="inferred from homology"/>
<dbReference type="AlphaFoldDB" id="A0A382UXZ7"/>
<dbReference type="EMBL" id="UINC01147353">
    <property type="protein sequence ID" value="SVD38625.1"/>
    <property type="molecule type" value="Genomic_DNA"/>
</dbReference>